<gene>
    <name evidence="4" type="ORF">LWF01_01135</name>
</gene>
<evidence type="ECO:0008006" key="6">
    <source>
        <dbReference type="Google" id="ProtNLM"/>
    </source>
</evidence>
<reference evidence="4 5" key="1">
    <citation type="submission" date="2023-05" db="EMBL/GenBank/DDBJ databases">
        <title>Lithophilousrod everest ZFBP1038 complete genpme.</title>
        <authorList>
            <person name="Tian M."/>
        </authorList>
    </citation>
    <scope>NUCLEOTIDE SEQUENCE [LARGE SCALE GENOMIC DNA]</scope>
    <source>
        <strain evidence="4 5">ZFBP1038</strain>
    </source>
</reference>
<keyword evidence="2" id="KW-1133">Transmembrane helix</keyword>
<evidence type="ECO:0000256" key="1">
    <source>
        <dbReference type="SAM" id="MobiDB-lite"/>
    </source>
</evidence>
<accession>A0ABY8QTV0</accession>
<dbReference type="RefSeq" id="WP_349639203.1">
    <property type="nucleotide sequence ID" value="NZ_CP090958.1"/>
</dbReference>
<proteinExistence type="predicted"/>
<feature type="transmembrane region" description="Helical" evidence="2">
    <location>
        <begin position="346"/>
        <end position="366"/>
    </location>
</feature>
<protein>
    <recommendedName>
        <fullName evidence="6">ABC-type uncharacterized transport system domain-containing protein</fullName>
    </recommendedName>
</protein>
<feature type="chain" id="PRO_5046566262" description="ABC-type uncharacterized transport system domain-containing protein" evidence="3">
    <location>
        <begin position="48"/>
        <end position="490"/>
    </location>
</feature>
<dbReference type="EMBL" id="CP090958">
    <property type="protein sequence ID" value="WGW12403.1"/>
    <property type="molecule type" value="Genomic_DNA"/>
</dbReference>
<name>A0ABY8QTV0_9MICO</name>
<feature type="transmembrane region" description="Helical" evidence="2">
    <location>
        <begin position="404"/>
        <end position="427"/>
    </location>
</feature>
<evidence type="ECO:0000313" key="5">
    <source>
        <dbReference type="Proteomes" id="UP001209083"/>
    </source>
</evidence>
<keyword evidence="5" id="KW-1185">Reference proteome</keyword>
<dbReference type="PROSITE" id="PS51257">
    <property type="entry name" value="PROKAR_LIPOPROTEIN"/>
    <property type="match status" value="1"/>
</dbReference>
<sequence length="490" mass="50314">MNSRSVPTAARMTVRLFVTSSAVTLAACALLAALLGMVAGSATPAPAAPPPEQVQPAPEPERIPLRVAIVNHDRPVELAAVMSARPEWFEFGAEITKGIKTGVLEGYQVLGTTYPESTAREMVEAGDAEMAVIFDPDFSRNVADYMLDVAHNRDAAQPEFTVLAGPMLSANNGKLLDEFKRQTLGPTLNLMAENMRVVAEKMAGPGNTYGQVSDAQLEKLVDFVGTKVENINVPGIGAAPEPGVQPKSSPPTALSDDAAGDPGSTSDPAAGSTADRAAGSTLDAGGSGSGQGIVLYSVMLVGAGLVTALVVGWLVSFRAGMAVFVLGPWRRQVSVPDVPRLRMLILQWLTSSLVAMVVSACFMGFATATGSTIEMPSLVWAYGCGVIAGIAITLQAIQAAVGTIGWLIGIVFTLGTALPAAGFAQLLGGGSAAGQALLNGLTSLSAQTRAGLPDLVATVSTLALVTVLAAGSSALLVRRYDNGSAPRSQS</sequence>
<organism evidence="4 5">
    <name type="scientific">Saxibacter everestensis</name>
    <dbReference type="NCBI Taxonomy" id="2909229"/>
    <lineage>
        <taxon>Bacteria</taxon>
        <taxon>Bacillati</taxon>
        <taxon>Actinomycetota</taxon>
        <taxon>Actinomycetes</taxon>
        <taxon>Micrococcales</taxon>
        <taxon>Brevibacteriaceae</taxon>
        <taxon>Saxibacter</taxon>
    </lineage>
</organism>
<dbReference type="Proteomes" id="UP001209083">
    <property type="component" value="Chromosome"/>
</dbReference>
<feature type="transmembrane region" description="Helical" evidence="2">
    <location>
        <begin position="293"/>
        <end position="326"/>
    </location>
</feature>
<feature type="transmembrane region" description="Helical" evidence="2">
    <location>
        <begin position="378"/>
        <end position="397"/>
    </location>
</feature>
<feature type="region of interest" description="Disordered" evidence="1">
    <location>
        <begin position="234"/>
        <end position="287"/>
    </location>
</feature>
<evidence type="ECO:0000313" key="4">
    <source>
        <dbReference type="EMBL" id="WGW12403.1"/>
    </source>
</evidence>
<keyword evidence="2" id="KW-0812">Transmembrane</keyword>
<evidence type="ECO:0000256" key="2">
    <source>
        <dbReference type="SAM" id="Phobius"/>
    </source>
</evidence>
<keyword evidence="3" id="KW-0732">Signal</keyword>
<evidence type="ECO:0000256" key="3">
    <source>
        <dbReference type="SAM" id="SignalP"/>
    </source>
</evidence>
<feature type="transmembrane region" description="Helical" evidence="2">
    <location>
        <begin position="455"/>
        <end position="477"/>
    </location>
</feature>
<keyword evidence="2" id="KW-0472">Membrane</keyword>
<feature type="signal peptide" evidence="3">
    <location>
        <begin position="1"/>
        <end position="47"/>
    </location>
</feature>